<dbReference type="EMBL" id="CAJOBI010142741">
    <property type="protein sequence ID" value="CAF4775295.1"/>
    <property type="molecule type" value="Genomic_DNA"/>
</dbReference>
<keyword evidence="4" id="KW-1185">Reference proteome</keyword>
<evidence type="ECO:0000313" key="4">
    <source>
        <dbReference type="Proteomes" id="UP000663866"/>
    </source>
</evidence>
<evidence type="ECO:0000313" key="1">
    <source>
        <dbReference type="EMBL" id="CAF4711476.1"/>
    </source>
</evidence>
<dbReference type="InterPro" id="IPR012677">
    <property type="entry name" value="Nucleotide-bd_a/b_plait_sf"/>
</dbReference>
<dbReference type="InterPro" id="IPR035979">
    <property type="entry name" value="RBD_domain_sf"/>
</dbReference>
<evidence type="ECO:0000313" key="3">
    <source>
        <dbReference type="EMBL" id="CAF4775295.1"/>
    </source>
</evidence>
<gene>
    <name evidence="1" type="ORF">OVN521_LOCUS48760</name>
    <name evidence="2" type="ORF">OVN521_LOCUS50448</name>
    <name evidence="3" type="ORF">SMN809_LOCUS46108</name>
</gene>
<evidence type="ECO:0008006" key="5">
    <source>
        <dbReference type="Google" id="ProtNLM"/>
    </source>
</evidence>
<feature type="non-terminal residue" evidence="1">
    <location>
        <position position="37"/>
    </location>
</feature>
<evidence type="ECO:0000313" key="2">
    <source>
        <dbReference type="EMBL" id="CAF4759849.1"/>
    </source>
</evidence>
<organism evidence="1 4">
    <name type="scientific">Rotaria magnacalcarata</name>
    <dbReference type="NCBI Taxonomy" id="392030"/>
    <lineage>
        <taxon>Eukaryota</taxon>
        <taxon>Metazoa</taxon>
        <taxon>Spiralia</taxon>
        <taxon>Gnathifera</taxon>
        <taxon>Rotifera</taxon>
        <taxon>Eurotatoria</taxon>
        <taxon>Bdelloidea</taxon>
        <taxon>Philodinida</taxon>
        <taxon>Philodinidae</taxon>
        <taxon>Rotaria</taxon>
    </lineage>
</organism>
<accession>A0A821IZR2</accession>
<dbReference type="AlphaFoldDB" id="A0A821IZR2"/>
<name>A0A821IZR2_9BILA</name>
<reference evidence="1" key="1">
    <citation type="submission" date="2021-02" db="EMBL/GenBank/DDBJ databases">
        <authorList>
            <person name="Nowell W R."/>
        </authorList>
    </citation>
    <scope>NUCLEOTIDE SEQUENCE</scope>
</reference>
<comment type="caution">
    <text evidence="1">The sequence shown here is derived from an EMBL/GenBank/DDBJ whole genome shotgun (WGS) entry which is preliminary data.</text>
</comment>
<dbReference type="GO" id="GO:0003676">
    <property type="term" value="F:nucleic acid binding"/>
    <property type="evidence" value="ECO:0007669"/>
    <property type="project" value="InterPro"/>
</dbReference>
<sequence>MTSSSSNSISNNNRKVFIGGLDPNFSDVQLREYFSKF</sequence>
<dbReference type="Proteomes" id="UP000663866">
    <property type="component" value="Unassembled WGS sequence"/>
</dbReference>
<dbReference type="Proteomes" id="UP000676336">
    <property type="component" value="Unassembled WGS sequence"/>
</dbReference>
<dbReference type="Gene3D" id="3.30.70.330">
    <property type="match status" value="1"/>
</dbReference>
<dbReference type="SUPFAM" id="SSF54928">
    <property type="entry name" value="RNA-binding domain, RBD"/>
    <property type="match status" value="1"/>
</dbReference>
<dbReference type="EMBL" id="CAJOBG010103173">
    <property type="protein sequence ID" value="CAF4711476.1"/>
    <property type="molecule type" value="Genomic_DNA"/>
</dbReference>
<dbReference type="EMBL" id="CAJOBG010116176">
    <property type="protein sequence ID" value="CAF4759849.1"/>
    <property type="molecule type" value="Genomic_DNA"/>
</dbReference>
<proteinExistence type="predicted"/>
<protein>
    <recommendedName>
        <fullName evidence="5">RRM domain-containing protein</fullName>
    </recommendedName>
</protein>